<dbReference type="InParanoid" id="A0A1E1KWF1"/>
<organism evidence="2 3">
    <name type="scientific">Rhynchosporium graminicola</name>
    <dbReference type="NCBI Taxonomy" id="2792576"/>
    <lineage>
        <taxon>Eukaryota</taxon>
        <taxon>Fungi</taxon>
        <taxon>Dikarya</taxon>
        <taxon>Ascomycota</taxon>
        <taxon>Pezizomycotina</taxon>
        <taxon>Leotiomycetes</taxon>
        <taxon>Helotiales</taxon>
        <taxon>Ploettnerulaceae</taxon>
        <taxon>Rhynchosporium</taxon>
    </lineage>
</organism>
<feature type="compositionally biased region" description="Polar residues" evidence="1">
    <location>
        <begin position="585"/>
        <end position="595"/>
    </location>
</feature>
<sequence>MPPSQKVAAAYASAQPDPKAEPKGKEPIPAYDLIVTQEWLPLYQRYKDLAMNEPEPFTRRNQDPGRYISNTFGNPPLPRDFPPGEDRGYWAEEDGYEHTDLRIIDQPGMVYYNSRYFQMDDQSRVAATLYHSLTLKRPSDADAGDTRTYPHYDTTKDTRLPIHVRLDDSYLVACLLDFPPDHLNDNFPTDFAPDGEPYTDRPRIGMPACPRGAYKDYPHNGVFVLDRRLAVIFVTIGNLSLPYICGGEGFDAGKVSDVRWKNFHQHFIDITGKARDDLLPVLDEPVEVERRRLQPAQVLPTQLSQFQPPGTTSKFNQALGKIRPAVTYINNSKRKGTVPRAMSERVLSNHPTRGYLPDRPDFELIAHAAASSSAYHNSHWALDTYISADMEDHNDLMMDIEELLNGVANWNTTTGSQLPKDFLSSFEKLGIAFRRKLADNFSGIHYARSVIANRLDGIPAADLILEALPQTVYSNDQRSVVAASVDPIVAFNIYDAPPLWVSRTSLEPTIQVPPANLAWSIPITQLSLYPRPYAHNETATHQLLFSALKVHDMDDSSTPNKRAPDNSADTSSSKRRKGIHGRGNYHSSAGTTSSPAAKEEKEDEEDLGVAKPGNDAKSGQFLPTGKRWLLIDPPGGGQANKKFYREMSKLWEVKRHEKYEDIISDIVGKVVHKGWAYTQAGRKYGIIEDATPTKSTKKKKS</sequence>
<feature type="region of interest" description="Disordered" evidence="1">
    <location>
        <begin position="56"/>
        <end position="82"/>
    </location>
</feature>
<dbReference type="AlphaFoldDB" id="A0A1E1KWF1"/>
<proteinExistence type="predicted"/>
<gene>
    <name evidence="2" type="ORF">RCO7_06259</name>
</gene>
<accession>A0A1E1KWF1</accession>
<evidence type="ECO:0000256" key="1">
    <source>
        <dbReference type="SAM" id="MobiDB-lite"/>
    </source>
</evidence>
<feature type="region of interest" description="Disordered" evidence="1">
    <location>
        <begin position="1"/>
        <end position="26"/>
    </location>
</feature>
<protein>
    <submittedName>
        <fullName evidence="2">Uncharacterized protein</fullName>
    </submittedName>
</protein>
<feature type="region of interest" description="Disordered" evidence="1">
    <location>
        <begin position="553"/>
        <end position="621"/>
    </location>
</feature>
<keyword evidence="3" id="KW-1185">Reference proteome</keyword>
<evidence type="ECO:0000313" key="3">
    <source>
        <dbReference type="Proteomes" id="UP000178129"/>
    </source>
</evidence>
<evidence type="ECO:0000313" key="2">
    <source>
        <dbReference type="EMBL" id="CZT02526.1"/>
    </source>
</evidence>
<dbReference type="Proteomes" id="UP000178129">
    <property type="component" value="Unassembled WGS sequence"/>
</dbReference>
<reference evidence="3" key="1">
    <citation type="submission" date="2016-03" db="EMBL/GenBank/DDBJ databases">
        <authorList>
            <person name="Ploux O."/>
        </authorList>
    </citation>
    <scope>NUCLEOTIDE SEQUENCE [LARGE SCALE GENOMIC DNA]</scope>
    <source>
        <strain evidence="3">UK7</strain>
    </source>
</reference>
<name>A0A1E1KWF1_9HELO</name>
<comment type="caution">
    <text evidence="2">The sequence shown here is derived from an EMBL/GenBank/DDBJ whole genome shotgun (WGS) entry which is preliminary data.</text>
</comment>
<dbReference type="EMBL" id="FJUW01000025">
    <property type="protein sequence ID" value="CZT02526.1"/>
    <property type="molecule type" value="Genomic_DNA"/>
</dbReference>